<dbReference type="InterPro" id="IPR013857">
    <property type="entry name" value="NADH-UbQ_OxRdtase-assoc_prot30"/>
</dbReference>
<evidence type="ECO:0000259" key="2">
    <source>
        <dbReference type="Pfam" id="PF08547"/>
    </source>
</evidence>
<evidence type="ECO:0000313" key="4">
    <source>
        <dbReference type="Proteomes" id="UP001239445"/>
    </source>
</evidence>
<dbReference type="SUPFAM" id="SSF49785">
    <property type="entry name" value="Galactose-binding domain-like"/>
    <property type="match status" value="1"/>
</dbReference>
<dbReference type="Proteomes" id="UP001239445">
    <property type="component" value="Unassembled WGS sequence"/>
</dbReference>
<proteinExistence type="inferred from homology"/>
<dbReference type="PANTHER" id="PTHR13194">
    <property type="entry name" value="COMPLEX I INTERMEDIATE-ASSOCIATED PROTEIN 30"/>
    <property type="match status" value="1"/>
</dbReference>
<sequence length="243" mass="27671">MCRPWGRNLFVPCNDSIRGGKSNSTWSIHFEHFPLPVFPEDRVRDGNLPRSTAIFSGYLAPLPNRSNAAFASQRTPDTYQCPDLSGYDGLVIDVPASDGKTYTVVLKDVVPRKRPDGRDESTVVWEHNFFCPGSGGGGRVVLHFENFKPFYRGKELKREDVPPLNLSNITRISIMIRSFFGKQRDNFIICFLLITAFKYLTDPVKEHGSTVKDKSAAGRWAAFLRRARERWNRWKQMLIAALS</sequence>
<evidence type="ECO:0000313" key="3">
    <source>
        <dbReference type="EMBL" id="KAK1755657.1"/>
    </source>
</evidence>
<dbReference type="GO" id="GO:0010257">
    <property type="term" value="P:NADH dehydrogenase complex assembly"/>
    <property type="evidence" value="ECO:0007669"/>
    <property type="project" value="TreeGrafter"/>
</dbReference>
<comment type="similarity">
    <text evidence="1">Belongs to the CIA30 family.</text>
</comment>
<accession>A0AAJ0BCS8</accession>
<protein>
    <submittedName>
        <fullName evidence="3">Complex I intermediate-associated protein 30-domain-containing protein</fullName>
    </submittedName>
</protein>
<evidence type="ECO:0000256" key="1">
    <source>
        <dbReference type="ARBA" id="ARBA00007884"/>
    </source>
</evidence>
<dbReference type="InterPro" id="IPR039131">
    <property type="entry name" value="NDUFAF1"/>
</dbReference>
<dbReference type="AlphaFoldDB" id="A0AAJ0BCS8"/>
<keyword evidence="4" id="KW-1185">Reference proteome</keyword>
<feature type="domain" description="NADH:ubiquinone oxidoreductase intermediate-associated protein 30" evidence="2">
    <location>
        <begin position="13"/>
        <end position="187"/>
    </location>
</feature>
<dbReference type="GO" id="GO:0051082">
    <property type="term" value="F:unfolded protein binding"/>
    <property type="evidence" value="ECO:0007669"/>
    <property type="project" value="TreeGrafter"/>
</dbReference>
<gene>
    <name evidence="3" type="ORF">QBC47DRAFT_380872</name>
</gene>
<dbReference type="PANTHER" id="PTHR13194:SF19">
    <property type="entry name" value="NAD(P)-BINDING ROSSMANN-FOLD SUPERFAMILY PROTEIN"/>
    <property type="match status" value="1"/>
</dbReference>
<dbReference type="Pfam" id="PF08547">
    <property type="entry name" value="CIA30"/>
    <property type="match status" value="1"/>
</dbReference>
<reference evidence="3" key="1">
    <citation type="submission" date="2023-06" db="EMBL/GenBank/DDBJ databases">
        <title>Genome-scale phylogeny and comparative genomics of the fungal order Sordariales.</title>
        <authorList>
            <consortium name="Lawrence Berkeley National Laboratory"/>
            <person name="Hensen N."/>
            <person name="Bonometti L."/>
            <person name="Westerberg I."/>
            <person name="Brannstrom I.O."/>
            <person name="Guillou S."/>
            <person name="Cros-Aarteil S."/>
            <person name="Calhoun S."/>
            <person name="Haridas S."/>
            <person name="Kuo A."/>
            <person name="Mondo S."/>
            <person name="Pangilinan J."/>
            <person name="Riley R."/>
            <person name="Labutti K."/>
            <person name="Andreopoulos B."/>
            <person name="Lipzen A."/>
            <person name="Chen C."/>
            <person name="Yanf M."/>
            <person name="Daum C."/>
            <person name="Ng V."/>
            <person name="Clum A."/>
            <person name="Steindorff A."/>
            <person name="Ohm R."/>
            <person name="Martin F."/>
            <person name="Silar P."/>
            <person name="Natvig D."/>
            <person name="Lalanne C."/>
            <person name="Gautier V."/>
            <person name="Ament-Velasquez S.L."/>
            <person name="Kruys A."/>
            <person name="Hutchinson M.I."/>
            <person name="Powell A.J."/>
            <person name="Barry K."/>
            <person name="Miller A.N."/>
            <person name="Grigoriev I.V."/>
            <person name="Debuchy R."/>
            <person name="Gladieux P."/>
            <person name="Thoren M.H."/>
            <person name="Johannesson H."/>
        </authorList>
    </citation>
    <scope>NUCLEOTIDE SEQUENCE</scope>
    <source>
        <strain evidence="3">PSN4</strain>
    </source>
</reference>
<organism evidence="3 4">
    <name type="scientific">Echria macrotheca</name>
    <dbReference type="NCBI Taxonomy" id="438768"/>
    <lineage>
        <taxon>Eukaryota</taxon>
        <taxon>Fungi</taxon>
        <taxon>Dikarya</taxon>
        <taxon>Ascomycota</taxon>
        <taxon>Pezizomycotina</taxon>
        <taxon>Sordariomycetes</taxon>
        <taxon>Sordariomycetidae</taxon>
        <taxon>Sordariales</taxon>
        <taxon>Schizotheciaceae</taxon>
        <taxon>Echria</taxon>
    </lineage>
</organism>
<name>A0AAJ0BCS8_9PEZI</name>
<dbReference type="InterPro" id="IPR008979">
    <property type="entry name" value="Galactose-bd-like_sf"/>
</dbReference>
<comment type="caution">
    <text evidence="3">The sequence shown here is derived from an EMBL/GenBank/DDBJ whole genome shotgun (WGS) entry which is preliminary data.</text>
</comment>
<dbReference type="EMBL" id="MU839833">
    <property type="protein sequence ID" value="KAK1755657.1"/>
    <property type="molecule type" value="Genomic_DNA"/>
</dbReference>